<dbReference type="PANTHER" id="PTHR23517:SF13">
    <property type="entry name" value="MAJOR FACILITATOR SUPERFAMILY MFS_1"/>
    <property type="match status" value="1"/>
</dbReference>
<protein>
    <submittedName>
        <fullName evidence="9">MFS transporter</fullName>
    </submittedName>
</protein>
<dbReference type="Pfam" id="PF07690">
    <property type="entry name" value="MFS_1"/>
    <property type="match status" value="1"/>
</dbReference>
<feature type="transmembrane region" description="Helical" evidence="7">
    <location>
        <begin position="335"/>
        <end position="357"/>
    </location>
</feature>
<feature type="transmembrane region" description="Helical" evidence="7">
    <location>
        <begin position="273"/>
        <end position="296"/>
    </location>
</feature>
<dbReference type="InterPro" id="IPR011701">
    <property type="entry name" value="MFS"/>
</dbReference>
<dbReference type="EMBL" id="CP012808">
    <property type="protein sequence ID" value="ALH94763.1"/>
    <property type="molecule type" value="Genomic_DNA"/>
</dbReference>
<feature type="transmembrane region" description="Helical" evidence="7">
    <location>
        <begin position="136"/>
        <end position="158"/>
    </location>
</feature>
<evidence type="ECO:0000256" key="6">
    <source>
        <dbReference type="ARBA" id="ARBA00023136"/>
    </source>
</evidence>
<evidence type="ECO:0000256" key="3">
    <source>
        <dbReference type="ARBA" id="ARBA00022475"/>
    </source>
</evidence>
<feature type="transmembrane region" description="Helical" evidence="7">
    <location>
        <begin position="164"/>
        <end position="182"/>
    </location>
</feature>
<keyword evidence="10" id="KW-1185">Reference proteome</keyword>
<accession>A0A0N7GXH9</accession>
<reference evidence="9 10" key="1">
    <citation type="journal article" date="2015" name="Int. J. Syst. Evol. Microbiol.">
        <title>Acinetobacter equi sp. nov. isolated from horse faeces.</title>
        <authorList>
            <person name="Poppel M.T."/>
            <person name="Skiebe E."/>
            <person name="Laue M."/>
            <person name="Bergmann H."/>
            <person name="Ebersberger I."/>
            <person name="Garn T."/>
            <person name="Fruth A."/>
            <person name="Baumgardt S."/>
            <person name="Busse H.J."/>
            <person name="Wilharm G."/>
        </authorList>
    </citation>
    <scope>NUCLEOTIDE SEQUENCE [LARGE SCALE GENOMIC DNA]</scope>
    <source>
        <strain evidence="9 10">114</strain>
    </source>
</reference>
<keyword evidence="6 7" id="KW-0472">Membrane</keyword>
<feature type="transmembrane region" description="Helical" evidence="7">
    <location>
        <begin position="104"/>
        <end position="124"/>
    </location>
</feature>
<dbReference type="Gene3D" id="1.20.1250.20">
    <property type="entry name" value="MFS general substrate transporter like domains"/>
    <property type="match status" value="1"/>
</dbReference>
<proteinExistence type="predicted"/>
<feature type="domain" description="Major facilitator superfamily (MFS) profile" evidence="8">
    <location>
        <begin position="9"/>
        <end position="392"/>
    </location>
</feature>
<evidence type="ECO:0000256" key="5">
    <source>
        <dbReference type="ARBA" id="ARBA00022989"/>
    </source>
</evidence>
<feature type="transmembrane region" description="Helical" evidence="7">
    <location>
        <begin position="302"/>
        <end position="323"/>
    </location>
</feature>
<dbReference type="AlphaFoldDB" id="A0A0N7GXH9"/>
<feature type="transmembrane region" description="Helical" evidence="7">
    <location>
        <begin position="45"/>
        <end position="64"/>
    </location>
</feature>
<evidence type="ECO:0000313" key="10">
    <source>
        <dbReference type="Proteomes" id="UP000064939"/>
    </source>
</evidence>
<organism evidence="9 10">
    <name type="scientific">Acinetobacter equi</name>
    <dbReference type="NCBI Taxonomy" id="1324350"/>
    <lineage>
        <taxon>Bacteria</taxon>
        <taxon>Pseudomonadati</taxon>
        <taxon>Pseudomonadota</taxon>
        <taxon>Gammaproteobacteria</taxon>
        <taxon>Moraxellales</taxon>
        <taxon>Moraxellaceae</taxon>
        <taxon>Acinetobacter</taxon>
    </lineage>
</organism>
<evidence type="ECO:0000259" key="8">
    <source>
        <dbReference type="PROSITE" id="PS50850"/>
    </source>
</evidence>
<dbReference type="InterPro" id="IPR050171">
    <property type="entry name" value="MFS_Transporters"/>
</dbReference>
<evidence type="ECO:0000256" key="2">
    <source>
        <dbReference type="ARBA" id="ARBA00022448"/>
    </source>
</evidence>
<keyword evidence="5 7" id="KW-1133">Transmembrane helix</keyword>
<dbReference type="InterPro" id="IPR020846">
    <property type="entry name" value="MFS_dom"/>
</dbReference>
<dbReference type="PANTHER" id="PTHR23517">
    <property type="entry name" value="RESISTANCE PROTEIN MDTM, PUTATIVE-RELATED-RELATED"/>
    <property type="match status" value="1"/>
</dbReference>
<dbReference type="InterPro" id="IPR036259">
    <property type="entry name" value="MFS_trans_sf"/>
</dbReference>
<name>A0A0N7GXH9_9GAMM</name>
<dbReference type="PROSITE" id="PS50850">
    <property type="entry name" value="MFS"/>
    <property type="match status" value="1"/>
</dbReference>
<dbReference type="GO" id="GO:0022857">
    <property type="term" value="F:transmembrane transporter activity"/>
    <property type="evidence" value="ECO:0007669"/>
    <property type="project" value="InterPro"/>
</dbReference>
<evidence type="ECO:0000256" key="1">
    <source>
        <dbReference type="ARBA" id="ARBA00004651"/>
    </source>
</evidence>
<dbReference type="GO" id="GO:0005886">
    <property type="term" value="C:plasma membrane"/>
    <property type="evidence" value="ECO:0007669"/>
    <property type="project" value="UniProtKB-SubCell"/>
</dbReference>
<keyword evidence="3" id="KW-1003">Cell membrane</keyword>
<feature type="transmembrane region" description="Helical" evidence="7">
    <location>
        <begin position="363"/>
        <end position="385"/>
    </location>
</feature>
<gene>
    <name evidence="9" type="ORF">AOY20_04005</name>
</gene>
<dbReference type="KEGG" id="aei:AOY20_04005"/>
<feature type="transmembrane region" description="Helical" evidence="7">
    <location>
        <begin position="12"/>
        <end position="33"/>
    </location>
</feature>
<evidence type="ECO:0000256" key="4">
    <source>
        <dbReference type="ARBA" id="ARBA00022692"/>
    </source>
</evidence>
<keyword evidence="4 7" id="KW-0812">Transmembrane</keyword>
<dbReference type="SUPFAM" id="SSF103473">
    <property type="entry name" value="MFS general substrate transporter"/>
    <property type="match status" value="1"/>
</dbReference>
<keyword evidence="2" id="KW-0813">Transport</keyword>
<evidence type="ECO:0000313" key="9">
    <source>
        <dbReference type="EMBL" id="ALH94763.1"/>
    </source>
</evidence>
<dbReference type="RefSeq" id="WP_054580662.1">
    <property type="nucleotide sequence ID" value="NZ_CP012808.1"/>
</dbReference>
<feature type="transmembrane region" description="Helical" evidence="7">
    <location>
        <begin position="242"/>
        <end position="261"/>
    </location>
</feature>
<dbReference type="Proteomes" id="UP000064939">
    <property type="component" value="Chromosome"/>
</dbReference>
<comment type="subcellular location">
    <subcellularLocation>
        <location evidence="1">Cell membrane</location>
        <topology evidence="1">Multi-pass membrane protein</topology>
    </subcellularLocation>
</comment>
<sequence>MTYSQSWHPFIMISLALIMGTIGTALSSPLYPIYQEVWSLLPSQITFIFVAYMFGCLATLLFLGRASNSFGYLRTLQIGLFFVVLGLSLSIFASNALILSIARFFIGIASGLISTSAMLGLFSTIPDSHKNNVAQLCSIITVVGFGLGPFVGGVIAQFSQTPLITPYLPIIIGAIFCLLGLLKLPSPIINKQPFSIAPHLQLPEAKFKVLFYIAGFTAFCTFASFSLFASLAPSFVKDAIPWHGPFVSGTAISSILLVSAITQFSAKNLAPQISIKVGLSCLVLSYILLSFCMLMHWSALFFISVIFVGIGHGLGLIGAFSFIHKMTHLENRAAVMSTYLFIGYIGTIIPILGVGYLADHFGFITGIIGFCSSIGLLCIGLLILLKFTPTSLESV</sequence>
<evidence type="ECO:0000256" key="7">
    <source>
        <dbReference type="SAM" id="Phobius"/>
    </source>
</evidence>
<feature type="transmembrane region" description="Helical" evidence="7">
    <location>
        <begin position="209"/>
        <end position="236"/>
    </location>
</feature>
<feature type="transmembrane region" description="Helical" evidence="7">
    <location>
        <begin position="76"/>
        <end position="98"/>
    </location>
</feature>